<evidence type="ECO:0000313" key="2">
    <source>
        <dbReference type="EMBL" id="KIK56514.1"/>
    </source>
</evidence>
<name>A0A0D0C2M3_9AGAR</name>
<gene>
    <name evidence="2" type="ORF">GYMLUDRAFT_1012990</name>
</gene>
<evidence type="ECO:0000256" key="1">
    <source>
        <dbReference type="SAM" id="MobiDB-lite"/>
    </source>
</evidence>
<reference evidence="2 3" key="1">
    <citation type="submission" date="2014-04" db="EMBL/GenBank/DDBJ databases">
        <title>Evolutionary Origins and Diversification of the Mycorrhizal Mutualists.</title>
        <authorList>
            <consortium name="DOE Joint Genome Institute"/>
            <consortium name="Mycorrhizal Genomics Consortium"/>
            <person name="Kohler A."/>
            <person name="Kuo A."/>
            <person name="Nagy L.G."/>
            <person name="Floudas D."/>
            <person name="Copeland A."/>
            <person name="Barry K.W."/>
            <person name="Cichocki N."/>
            <person name="Veneault-Fourrey C."/>
            <person name="LaButti K."/>
            <person name="Lindquist E.A."/>
            <person name="Lipzen A."/>
            <person name="Lundell T."/>
            <person name="Morin E."/>
            <person name="Murat C."/>
            <person name="Riley R."/>
            <person name="Ohm R."/>
            <person name="Sun H."/>
            <person name="Tunlid A."/>
            <person name="Henrissat B."/>
            <person name="Grigoriev I.V."/>
            <person name="Hibbett D.S."/>
            <person name="Martin F."/>
        </authorList>
    </citation>
    <scope>NUCLEOTIDE SEQUENCE [LARGE SCALE GENOMIC DNA]</scope>
    <source>
        <strain evidence="2 3">FD-317 M1</strain>
    </source>
</reference>
<proteinExistence type="predicted"/>
<dbReference type="Proteomes" id="UP000053593">
    <property type="component" value="Unassembled WGS sequence"/>
</dbReference>
<sequence>MLIARAAVVPGLFDHHYPEGRFQVDSIRASTLLLYQSSYSARFSQEIDMSLKRIPSPNSTLPTPPHKRPRRSNFDIERNPFELAFSESMKTTNISLSHPRRRRSAMLHLDLPSALQGKENTGVISCPSPQLLPKFDPVLAEQGASHHFLEHNPFEHSFSALSKTSIGTVKSSAMANSEGSKCPESFTEPSQLICGEQQSKPIPSAEDTNSLVQLHGGIRGLLRSTDLTSIAGLQKFVEMPWSRKSELISTSEGSSYHFRTPKYTYPSQVSIKTMQI</sequence>
<dbReference type="HOGENOM" id="CLU_087995_0_0_1"/>
<feature type="region of interest" description="Disordered" evidence="1">
    <location>
        <begin position="53"/>
        <end position="73"/>
    </location>
</feature>
<dbReference type="AlphaFoldDB" id="A0A0D0C2M3"/>
<accession>A0A0D0C2M3</accession>
<keyword evidence="3" id="KW-1185">Reference proteome</keyword>
<protein>
    <submittedName>
        <fullName evidence="2">Uncharacterized protein</fullName>
    </submittedName>
</protein>
<organism evidence="2 3">
    <name type="scientific">Collybiopsis luxurians FD-317 M1</name>
    <dbReference type="NCBI Taxonomy" id="944289"/>
    <lineage>
        <taxon>Eukaryota</taxon>
        <taxon>Fungi</taxon>
        <taxon>Dikarya</taxon>
        <taxon>Basidiomycota</taxon>
        <taxon>Agaricomycotina</taxon>
        <taxon>Agaricomycetes</taxon>
        <taxon>Agaricomycetidae</taxon>
        <taxon>Agaricales</taxon>
        <taxon>Marasmiineae</taxon>
        <taxon>Omphalotaceae</taxon>
        <taxon>Collybiopsis</taxon>
        <taxon>Collybiopsis luxurians</taxon>
    </lineage>
</organism>
<evidence type="ECO:0000313" key="3">
    <source>
        <dbReference type="Proteomes" id="UP000053593"/>
    </source>
</evidence>
<dbReference type="EMBL" id="KN834797">
    <property type="protein sequence ID" value="KIK56514.1"/>
    <property type="molecule type" value="Genomic_DNA"/>
</dbReference>